<comment type="caution">
    <text evidence="5">The sequence shown here is derived from an EMBL/GenBank/DDBJ whole genome shotgun (WGS) entry which is preliminary data.</text>
</comment>
<dbReference type="STRING" id="314230.DSM3645_11077"/>
<dbReference type="InterPro" id="IPR054031">
    <property type="entry name" value="XylR_PBP1"/>
</dbReference>
<dbReference type="Gene3D" id="3.40.50.2300">
    <property type="match status" value="2"/>
</dbReference>
<dbReference type="OrthoDB" id="9795616at2"/>
<dbReference type="EMBL" id="AANZ01000009">
    <property type="protein sequence ID" value="EAQ80383.1"/>
    <property type="molecule type" value="Genomic_DNA"/>
</dbReference>
<dbReference type="InterPro" id="IPR050204">
    <property type="entry name" value="AraC_XylS_family_regulators"/>
</dbReference>
<keyword evidence="2" id="KW-0238">DNA-binding</keyword>
<dbReference type="RefSeq" id="WP_002655812.1">
    <property type="nucleotide sequence ID" value="NZ_CH672377.1"/>
</dbReference>
<dbReference type="CDD" id="cd01543">
    <property type="entry name" value="PBP1_XylR"/>
    <property type="match status" value="1"/>
</dbReference>
<dbReference type="InterPro" id="IPR018060">
    <property type="entry name" value="HTH_AraC"/>
</dbReference>
<dbReference type="Pfam" id="PF12833">
    <property type="entry name" value="HTH_18"/>
    <property type="match status" value="1"/>
</dbReference>
<dbReference type="Pfam" id="PF13377">
    <property type="entry name" value="Peripla_BP_3"/>
    <property type="match status" value="1"/>
</dbReference>
<dbReference type="SMART" id="SM00342">
    <property type="entry name" value="HTH_ARAC"/>
    <property type="match status" value="1"/>
</dbReference>
<dbReference type="InterPro" id="IPR009057">
    <property type="entry name" value="Homeodomain-like_sf"/>
</dbReference>
<protein>
    <submittedName>
        <fullName evidence="5">Xylose operon regulatory protein</fullName>
    </submittedName>
</protein>
<dbReference type="SUPFAM" id="SSF46689">
    <property type="entry name" value="Homeodomain-like"/>
    <property type="match status" value="2"/>
</dbReference>
<organism evidence="5 6">
    <name type="scientific">Blastopirellula marina DSM 3645</name>
    <dbReference type="NCBI Taxonomy" id="314230"/>
    <lineage>
        <taxon>Bacteria</taxon>
        <taxon>Pseudomonadati</taxon>
        <taxon>Planctomycetota</taxon>
        <taxon>Planctomycetia</taxon>
        <taxon>Pirellulales</taxon>
        <taxon>Pirellulaceae</taxon>
        <taxon>Blastopirellula</taxon>
    </lineage>
</organism>
<keyword evidence="3" id="KW-0804">Transcription</keyword>
<dbReference type="GO" id="GO:0003700">
    <property type="term" value="F:DNA-binding transcription factor activity"/>
    <property type="evidence" value="ECO:0007669"/>
    <property type="project" value="InterPro"/>
</dbReference>
<dbReference type="SUPFAM" id="SSF53822">
    <property type="entry name" value="Periplasmic binding protein-like I"/>
    <property type="match status" value="1"/>
</dbReference>
<reference evidence="5 6" key="1">
    <citation type="submission" date="2006-02" db="EMBL/GenBank/DDBJ databases">
        <authorList>
            <person name="Amann R."/>
            <person name="Ferriera S."/>
            <person name="Johnson J."/>
            <person name="Kravitz S."/>
            <person name="Halpern A."/>
            <person name="Remington K."/>
            <person name="Beeson K."/>
            <person name="Tran B."/>
            <person name="Rogers Y.-H."/>
            <person name="Friedman R."/>
            <person name="Venter J.C."/>
        </authorList>
    </citation>
    <scope>NUCLEOTIDE SEQUENCE [LARGE SCALE GENOMIC DNA]</scope>
    <source>
        <strain evidence="5 6">DSM 3645</strain>
    </source>
</reference>
<proteinExistence type="predicted"/>
<gene>
    <name evidence="5" type="ORF">DSM3645_11077</name>
</gene>
<dbReference type="Proteomes" id="UP000004358">
    <property type="component" value="Unassembled WGS sequence"/>
</dbReference>
<evidence type="ECO:0000256" key="3">
    <source>
        <dbReference type="ARBA" id="ARBA00023163"/>
    </source>
</evidence>
<name>A3ZSV8_9BACT</name>
<dbReference type="PANTHER" id="PTHR46796">
    <property type="entry name" value="HTH-TYPE TRANSCRIPTIONAL ACTIVATOR RHAS-RELATED"/>
    <property type="match status" value="1"/>
</dbReference>
<evidence type="ECO:0000313" key="6">
    <source>
        <dbReference type="Proteomes" id="UP000004358"/>
    </source>
</evidence>
<dbReference type="InterPro" id="IPR028082">
    <property type="entry name" value="Peripla_BP_I"/>
</dbReference>
<accession>A3ZSV8</accession>
<dbReference type="Pfam" id="PF22177">
    <property type="entry name" value="PBP1_XylR"/>
    <property type="match status" value="1"/>
</dbReference>
<dbReference type="Gene3D" id="1.10.10.60">
    <property type="entry name" value="Homeodomain-like"/>
    <property type="match status" value="1"/>
</dbReference>
<evidence type="ECO:0000256" key="2">
    <source>
        <dbReference type="ARBA" id="ARBA00023125"/>
    </source>
</evidence>
<dbReference type="eggNOG" id="COG4977">
    <property type="taxonomic scope" value="Bacteria"/>
</dbReference>
<dbReference type="GO" id="GO:0043565">
    <property type="term" value="F:sequence-specific DNA binding"/>
    <property type="evidence" value="ECO:0007669"/>
    <property type="project" value="InterPro"/>
</dbReference>
<evidence type="ECO:0000259" key="4">
    <source>
        <dbReference type="PROSITE" id="PS01124"/>
    </source>
</evidence>
<sequence length="380" mass="42673">MGVLIETSTGWGNGMVSGIASYLDDCGESWNVFLEPRGKFEPLHIPKGWNGDGIIARVNNAELAEEILKAGIPCVNVSWYDYGEGTIARCTLDEEESGRLAAKYYLNKKYSYFAYCGSPWRPDYEDLFGRAYSQYLQTAGYTCHTYPAPGIDRQQPWIDQLRQLGTWLTKLPKPCGVLAIDTQTSRQLIDAAKFAELGVPETIAVLAGEHDELASGITRPKLSMLDNAAHSVGYNAAQLLDRIMRGEANRGELVTIKPTNVISKKSTDWTVLSDERLMRALRFVRDNFHHPIQVADLAEQAGISRRLLEQLFDRHLEITPSKQILLVRLDEAKHLLDRSVLAMSEIASRCGFDSPEVMCRAFQRELQLSPTKYRQTRRGG</sequence>
<evidence type="ECO:0000256" key="1">
    <source>
        <dbReference type="ARBA" id="ARBA00023015"/>
    </source>
</evidence>
<keyword evidence="1" id="KW-0805">Transcription regulation</keyword>
<dbReference type="AlphaFoldDB" id="A3ZSV8"/>
<dbReference type="InterPro" id="IPR046335">
    <property type="entry name" value="LacI/GalR-like_sensor"/>
</dbReference>
<dbReference type="HOGENOM" id="CLU_042405_0_0_0"/>
<evidence type="ECO:0000313" key="5">
    <source>
        <dbReference type="EMBL" id="EAQ80383.1"/>
    </source>
</evidence>
<dbReference type="PROSITE" id="PS01124">
    <property type="entry name" value="HTH_ARAC_FAMILY_2"/>
    <property type="match status" value="1"/>
</dbReference>
<feature type="domain" description="HTH araC/xylS-type" evidence="4">
    <location>
        <begin position="278"/>
        <end position="376"/>
    </location>
</feature>